<gene>
    <name evidence="1" type="primary">TY3B-I-L</name>
    <name evidence="1" type="ORF">Hamer_G025303</name>
</gene>
<dbReference type="Proteomes" id="UP000747542">
    <property type="component" value="Unassembled WGS sequence"/>
</dbReference>
<evidence type="ECO:0000313" key="1">
    <source>
        <dbReference type="EMBL" id="KAG7165707.1"/>
    </source>
</evidence>
<dbReference type="InterPro" id="IPR053134">
    <property type="entry name" value="RNA-dir_DNA_polymerase"/>
</dbReference>
<dbReference type="PANTHER" id="PTHR24559">
    <property type="entry name" value="TRANSPOSON TY3-I GAG-POL POLYPROTEIN"/>
    <property type="match status" value="1"/>
</dbReference>
<accession>A0A8J5JWA5</accession>
<comment type="caution">
    <text evidence="1">The sequence shown here is derived from an EMBL/GenBank/DDBJ whole genome shotgun (WGS) entry which is preliminary data.</text>
</comment>
<dbReference type="InterPro" id="IPR043128">
    <property type="entry name" value="Rev_trsase/Diguanyl_cyclase"/>
</dbReference>
<name>A0A8J5JWA5_HOMAM</name>
<dbReference type="InterPro" id="IPR043502">
    <property type="entry name" value="DNA/RNA_pol_sf"/>
</dbReference>
<dbReference type="Gene3D" id="3.30.70.270">
    <property type="match status" value="1"/>
</dbReference>
<dbReference type="GO" id="GO:0071897">
    <property type="term" value="P:DNA biosynthetic process"/>
    <property type="evidence" value="ECO:0007669"/>
    <property type="project" value="UniProtKB-ARBA"/>
</dbReference>
<protein>
    <submittedName>
        <fullName evidence="1">Transposon Ty3-I Gag-Pol polyprotein-like</fullName>
    </submittedName>
</protein>
<dbReference type="SUPFAM" id="SSF56672">
    <property type="entry name" value="DNA/RNA polymerases"/>
    <property type="match status" value="1"/>
</dbReference>
<keyword evidence="2" id="KW-1185">Reference proteome</keyword>
<proteinExistence type="predicted"/>
<dbReference type="Gene3D" id="3.10.10.10">
    <property type="entry name" value="HIV Type 1 Reverse Transcriptase, subunit A, domain 1"/>
    <property type="match status" value="1"/>
</dbReference>
<evidence type="ECO:0000313" key="2">
    <source>
        <dbReference type="Proteomes" id="UP000747542"/>
    </source>
</evidence>
<dbReference type="PANTHER" id="PTHR24559:SF444">
    <property type="entry name" value="REVERSE TRANSCRIPTASE DOMAIN-CONTAINING PROTEIN"/>
    <property type="match status" value="1"/>
</dbReference>
<reference evidence="1" key="1">
    <citation type="journal article" date="2021" name="Sci. Adv.">
        <title>The American lobster genome reveals insights on longevity, neural, and immune adaptations.</title>
        <authorList>
            <person name="Polinski J.M."/>
            <person name="Zimin A.V."/>
            <person name="Clark K.F."/>
            <person name="Kohn A.B."/>
            <person name="Sadowski N."/>
            <person name="Timp W."/>
            <person name="Ptitsyn A."/>
            <person name="Khanna P."/>
            <person name="Romanova D.Y."/>
            <person name="Williams P."/>
            <person name="Greenwood S.J."/>
            <person name="Moroz L.L."/>
            <person name="Walt D.R."/>
            <person name="Bodnar A.G."/>
        </authorList>
    </citation>
    <scope>NUCLEOTIDE SEQUENCE</scope>
    <source>
        <strain evidence="1">GMGI-L3</strain>
    </source>
</reference>
<organism evidence="1 2">
    <name type="scientific">Homarus americanus</name>
    <name type="common">American lobster</name>
    <dbReference type="NCBI Taxonomy" id="6706"/>
    <lineage>
        <taxon>Eukaryota</taxon>
        <taxon>Metazoa</taxon>
        <taxon>Ecdysozoa</taxon>
        <taxon>Arthropoda</taxon>
        <taxon>Crustacea</taxon>
        <taxon>Multicrustacea</taxon>
        <taxon>Malacostraca</taxon>
        <taxon>Eumalacostraca</taxon>
        <taxon>Eucarida</taxon>
        <taxon>Decapoda</taxon>
        <taxon>Pleocyemata</taxon>
        <taxon>Astacidea</taxon>
        <taxon>Nephropoidea</taxon>
        <taxon>Nephropidae</taxon>
        <taxon>Homarus</taxon>
    </lineage>
</organism>
<dbReference type="AlphaFoldDB" id="A0A8J5JWA5"/>
<sequence length="180" mass="20721">MFRTVMNLTGCDRRGRVNDEDGVSYERCEVPSPRLPTAIWDIPQRCRLVQHDVELVEGAKPIKHAPYRMNPAKRELLEQEVKFLLPHNFVERSSSEWASLCLLGPKPDGRSRMCTDYLIVYSSTWEEHLSRLRLLLVNFAEACLTINLLKSEFGHAKLVYLWHIVGFGERPPTCPASENI</sequence>
<dbReference type="EMBL" id="JAHLQT010023915">
    <property type="protein sequence ID" value="KAG7165707.1"/>
    <property type="molecule type" value="Genomic_DNA"/>
</dbReference>